<dbReference type="InterPro" id="IPR010620">
    <property type="entry name" value="SBBP_repeat"/>
</dbReference>
<dbReference type="EMBL" id="JAPCIO010000003">
    <property type="protein sequence ID" value="MCW1147706.1"/>
    <property type="molecule type" value="Genomic_DNA"/>
</dbReference>
<protein>
    <submittedName>
        <fullName evidence="4">T9SS type B sorting domain-containing protein</fullName>
    </submittedName>
</protein>
<feature type="chain" id="PRO_5045170694" evidence="1">
    <location>
        <begin position="19"/>
        <end position="1349"/>
    </location>
</feature>
<evidence type="ECO:0000259" key="2">
    <source>
        <dbReference type="Pfam" id="PF19081"/>
    </source>
</evidence>
<feature type="signal peptide" evidence="1">
    <location>
        <begin position="1"/>
        <end position="18"/>
    </location>
</feature>
<keyword evidence="1" id="KW-0732">Signal</keyword>
<keyword evidence="5" id="KW-1185">Reference proteome</keyword>
<evidence type="ECO:0000313" key="4">
    <source>
        <dbReference type="EMBL" id="MCW1147706.1"/>
    </source>
</evidence>
<evidence type="ECO:0000313" key="5">
    <source>
        <dbReference type="Proteomes" id="UP001165677"/>
    </source>
</evidence>
<dbReference type="InterPro" id="IPR052918">
    <property type="entry name" value="Motility_Chemotaxis_Reg"/>
</dbReference>
<dbReference type="Pfam" id="PF19081">
    <property type="entry name" value="Ig_7"/>
    <property type="match status" value="2"/>
</dbReference>
<dbReference type="InterPro" id="IPR013783">
    <property type="entry name" value="Ig-like_fold"/>
</dbReference>
<proteinExistence type="predicted"/>
<dbReference type="Proteomes" id="UP001165677">
    <property type="component" value="Unassembled WGS sequence"/>
</dbReference>
<feature type="domain" description="Ig-like" evidence="2">
    <location>
        <begin position="875"/>
        <end position="945"/>
    </location>
</feature>
<dbReference type="PANTHER" id="PTHR35580:SF1">
    <property type="entry name" value="PHYTASE-LIKE DOMAIN-CONTAINING PROTEIN"/>
    <property type="match status" value="1"/>
</dbReference>
<organism evidence="4 5">
    <name type="scientific">Flavobacterium lacisediminis</name>
    <dbReference type="NCBI Taxonomy" id="2989705"/>
    <lineage>
        <taxon>Bacteria</taxon>
        <taxon>Pseudomonadati</taxon>
        <taxon>Bacteroidota</taxon>
        <taxon>Flavobacteriia</taxon>
        <taxon>Flavobacteriales</taxon>
        <taxon>Flavobacteriaceae</taxon>
        <taxon>Flavobacterium</taxon>
    </lineage>
</organism>
<dbReference type="InterPro" id="IPR026341">
    <property type="entry name" value="T9SS_type_B"/>
</dbReference>
<reference evidence="4" key="1">
    <citation type="submission" date="2022-10" db="EMBL/GenBank/DDBJ databases">
        <title>Flavobacterium sp. nov., a bacterium isolated from lake sediment.</title>
        <authorList>
            <person name="Qu J.-H."/>
        </authorList>
    </citation>
    <scope>NUCLEOTIDE SEQUENCE</scope>
    <source>
        <strain evidence="4">TH16-21</strain>
    </source>
</reference>
<gene>
    <name evidence="4" type="ORF">OJ995_05700</name>
</gene>
<evidence type="ECO:0000259" key="3">
    <source>
        <dbReference type="Pfam" id="PF25778"/>
    </source>
</evidence>
<dbReference type="Pfam" id="PF25778">
    <property type="entry name" value="DUF7948"/>
    <property type="match status" value="1"/>
</dbReference>
<dbReference type="Gene3D" id="2.60.40.10">
    <property type="entry name" value="Immunoglobulins"/>
    <property type="match status" value="1"/>
</dbReference>
<feature type="domain" description="DUF7948" evidence="3">
    <location>
        <begin position="27"/>
        <end position="262"/>
    </location>
</feature>
<name>A0ABT3EH36_9FLAO</name>
<dbReference type="InterPro" id="IPR044023">
    <property type="entry name" value="Ig_7"/>
</dbReference>
<dbReference type="PANTHER" id="PTHR35580">
    <property type="entry name" value="CELL SURFACE GLYCOPROTEIN (S-LAYER PROTEIN)-LIKE PROTEIN"/>
    <property type="match status" value="1"/>
</dbReference>
<accession>A0ABT3EH36</accession>
<dbReference type="Pfam" id="PF13895">
    <property type="entry name" value="Ig_2"/>
    <property type="match status" value="1"/>
</dbReference>
<feature type="domain" description="Ig-like" evidence="2">
    <location>
        <begin position="950"/>
        <end position="1020"/>
    </location>
</feature>
<dbReference type="Pfam" id="PF06739">
    <property type="entry name" value="SBBP"/>
    <property type="match status" value="1"/>
</dbReference>
<dbReference type="NCBIfam" id="TIGR04131">
    <property type="entry name" value="Bac_Flav_CTERM"/>
    <property type="match status" value="1"/>
</dbReference>
<dbReference type="InterPro" id="IPR057708">
    <property type="entry name" value="DUF7948"/>
</dbReference>
<dbReference type="Pfam" id="PF13585">
    <property type="entry name" value="CHU_C"/>
    <property type="match status" value="1"/>
</dbReference>
<evidence type="ECO:0000256" key="1">
    <source>
        <dbReference type="SAM" id="SignalP"/>
    </source>
</evidence>
<sequence>MRALALLFFSLFFSLTYSQVKNNSIGFIENKGQIVDQKNKPNPSVKYLLNTNGLNVQLQEKGFSYDVYETEKNPLSKKDKAFNSSNPNFDNGIKTPDYSLKYNFHRIDIDFLNANQNVKLIAEEKSKDYDNYYNVAHARNGITNVHKYKKVTYQNIYNQIDVVFFIPNDSTKAVEYNFIVKPGGKISDIQLKIEGGKTELVENKIQMQLRFGEMDETIPMSWIEQGNRKNEIKINYKKIKKNVYGFEGDLNSSEKTIVIDPTPVRLWGTYYGGSGDEYPNDITSDSNNNIYISGTTYSLNNIATIGTHLSNISNQAGFIAKFNTYGNRIWGTYYLANTRRLKIDSNFNVYCAGSSVASPNVASIGAFQENNNGYADAFLIKLNENGIREWATFFGGEGNENSFDVTFDSNNNAYLCGYTTSFTNISTPNSHQPNKEPTQSNGALDAFIVKFSENGIRQWSTYYGGEGTETFFNCYYSNNFIYLTGNSGSTFNIATPGSYQENNAGSIDAMIVKIDLNGNRVWGTYVGGIGLESFDYRADLKNDFIYLIGRTSSQTNIATTGALFENFQLSTNASASYQYSNAIIKFDLLNQTKIWGTYFLSEPLNLKVNSLDEIYVCGNTTLTTGIASINAYQTNLLGFTNAFIIKLNNLSQYIWGTYYSGNVPHHIYDTKITLDTNNNIYSYGRSLGIQPSLGTPNSHQEIAGSHQDTFIAKFLDCQSSALIASNSPVCPGNNLELTASGGNNYSWTGPNGFTSSDQNPLIPNANSSHSGQYTCAITGTGGCDNTVTLNVVVGDSVAPIPTITNLPIITGDCNTVISTIPTGLDNCAGTIIATTTNPLIYSIPGNYTITWNYNDGNGNSSSQTQNVTISSVVLPTLTSPQQFCIQQNATLNNILITGQNIQWYDAATNGNILPNTTLLQNGITYYASQTINGCESTRVPVLVTIQNTPAPTGNSNQSFCSTENATLNNIAITGTNIIWYDSLSGNTVLPTSTLLQNGVTYYASQTINSCESPTRLAISIQLINTLNANNYSETLCDDLNNGIEMINLSNYNSLLISSTGNIFKYYNSLNGAQNQVTSDEVQNSSNYNLSLGNNLFYVRIESPNTCFQIVTLNLILVSKPFVNINNVMPICEGSSITVDAGFGYDNYNWSTNETSSAIIISQPGNYSVTVSENHGTLVCSTTKNFIVVNSNIGTISEIITSDWTQNENTISVLLSSNSVGSYEYSLNGIDFQDNNTFYGLENGEYTVYVRDKNGCGVSSEEVYLLMYPKYFTPNGDGYNDFWRIKFSENEPNLTVTIFDRYGKLMTQFDSSSIGWNGTYLGNQMPSTDYWFVVKRENGKEYRGHFTLKR</sequence>
<comment type="caution">
    <text evidence="4">The sequence shown here is derived from an EMBL/GenBank/DDBJ whole genome shotgun (WGS) entry which is preliminary data.</text>
</comment>
<dbReference type="RefSeq" id="WP_264368556.1">
    <property type="nucleotide sequence ID" value="NZ_JAPCIO010000003.1"/>
</dbReference>